<dbReference type="RefSeq" id="WP_076515356.1">
    <property type="nucleotide sequence ID" value="NZ_FTOH01000005.1"/>
</dbReference>
<dbReference type="SUPFAM" id="SSF56935">
    <property type="entry name" value="Porins"/>
    <property type="match status" value="1"/>
</dbReference>
<dbReference type="EMBL" id="FTOH01000005">
    <property type="protein sequence ID" value="SIS83339.1"/>
    <property type="molecule type" value="Genomic_DNA"/>
</dbReference>
<keyword evidence="3" id="KW-1185">Reference proteome</keyword>
<name>A0A1N7MBI4_9GAMM</name>
<reference evidence="3" key="1">
    <citation type="submission" date="2017-01" db="EMBL/GenBank/DDBJ databases">
        <authorList>
            <person name="Varghese N."/>
            <person name="Submissions S."/>
        </authorList>
    </citation>
    <scope>NUCLEOTIDE SEQUENCE [LARGE SCALE GENOMIC DNA]</scope>
    <source>
        <strain evidence="3">DSM 24913</strain>
    </source>
</reference>
<dbReference type="Gene3D" id="2.40.160.10">
    <property type="entry name" value="Porin"/>
    <property type="match status" value="1"/>
</dbReference>
<feature type="chain" id="PRO_5012456026" evidence="1">
    <location>
        <begin position="20"/>
        <end position="378"/>
    </location>
</feature>
<evidence type="ECO:0000313" key="3">
    <source>
        <dbReference type="Proteomes" id="UP000185639"/>
    </source>
</evidence>
<dbReference type="Proteomes" id="UP000185639">
    <property type="component" value="Unassembled WGS sequence"/>
</dbReference>
<keyword evidence="1" id="KW-0732">Signal</keyword>
<feature type="signal peptide" evidence="1">
    <location>
        <begin position="1"/>
        <end position="19"/>
    </location>
</feature>
<protein>
    <submittedName>
        <fullName evidence="2">Phosphate-selective porin O and P</fullName>
    </submittedName>
</protein>
<evidence type="ECO:0000256" key="1">
    <source>
        <dbReference type="SAM" id="SignalP"/>
    </source>
</evidence>
<sequence>MKKLAVLGTAIALSNMTFAADAATQAQIDELKAQIAALADTVDAQAEGPANPVYIGGYGEMHLNLNQGKDNEIDYHRFVLFFGKEFTDKVRFFSELELEHSLAGEGKPGEVELEQAYVEVDVTENTQVKTGLFLLPVGILNETHEPETFYGVERNNVEKRIIPTTWWEGGVMVSGQIADGLSYDVAMHSGLNAAESDANGLLTGVESVRSSRQKVAEATANKAAYTARLKYTAVPGLELAVSGQYQDDILQGAGDDEIGAALLEAHAVYQTGDFGIRALYAQWNIDSDVEDAVAGASKQNGYYIEPSYRINEQVGVFYRNSMWDTAAGDSDDSEKTQNDIGVNYWLADTAVLKADYFRQETAGELSATGYNLGVGFSF</sequence>
<proteinExistence type="predicted"/>
<dbReference type="STRING" id="484498.SAMN05421686_10574"/>
<organism evidence="2 3">
    <name type="scientific">Thalassolituus maritimus</name>
    <dbReference type="NCBI Taxonomy" id="484498"/>
    <lineage>
        <taxon>Bacteria</taxon>
        <taxon>Pseudomonadati</taxon>
        <taxon>Pseudomonadota</taxon>
        <taxon>Gammaproteobacteria</taxon>
        <taxon>Oceanospirillales</taxon>
        <taxon>Oceanospirillaceae</taxon>
        <taxon>Thalassolituus</taxon>
    </lineage>
</organism>
<dbReference type="AlphaFoldDB" id="A0A1N7MBI4"/>
<evidence type="ECO:0000313" key="2">
    <source>
        <dbReference type="EMBL" id="SIS83339.1"/>
    </source>
</evidence>
<dbReference type="OrthoDB" id="9768080at2"/>
<dbReference type="InterPro" id="IPR023614">
    <property type="entry name" value="Porin_dom_sf"/>
</dbReference>
<gene>
    <name evidence="2" type="ORF">SAMN05421686_10574</name>
</gene>
<accession>A0A1N7MBI4</accession>